<evidence type="ECO:0000256" key="5">
    <source>
        <dbReference type="ARBA" id="ARBA00023004"/>
    </source>
</evidence>
<feature type="domain" description="Dyp-type peroxidase N-terminal" evidence="7">
    <location>
        <begin position="5"/>
        <end position="133"/>
    </location>
</feature>
<dbReference type="GO" id="GO:0004601">
    <property type="term" value="F:peroxidase activity"/>
    <property type="evidence" value="ECO:0007669"/>
    <property type="project" value="UniProtKB-KW"/>
</dbReference>
<evidence type="ECO:0000256" key="2">
    <source>
        <dbReference type="ARBA" id="ARBA00022559"/>
    </source>
</evidence>
<dbReference type="PATRIC" id="fig|43658.5.peg.92"/>
<reference evidence="9 10" key="1">
    <citation type="journal article" date="2015" name="BMC Genomics">
        <title>Genome mining reveals unlocked bioactive potential of marine Gram-negative bacteria.</title>
        <authorList>
            <person name="Machado H."/>
            <person name="Sonnenschein E.C."/>
            <person name="Melchiorsen J."/>
            <person name="Gram L."/>
        </authorList>
    </citation>
    <scope>NUCLEOTIDE SEQUENCE [LARGE SCALE GENOMIC DNA]</scope>
    <source>
        <strain evidence="9 10">S2471</strain>
    </source>
</reference>
<dbReference type="InterPro" id="IPR011008">
    <property type="entry name" value="Dimeric_a/b-barrel"/>
</dbReference>
<sequence>MAQAQSGVCAEANLHGLHLFFNVLDGHDEAVRSALSQAGRLQDELSDRFSEAMLSSFVAIGAQYWPHIYPEFIPPQLKSFPLIKSSEHLCHSQPFDLLYVIRSDREDVNHLFAQSVLHMLSGGVELVAQVRAFRFLDGRDFNGFVYGADIPHGRFKRQIALVGNPGGLDDQGSYIHVQRTQFDLTRWQALPLSDQEQLMGRTRLDNLLIDDAPPYNHARLNEIKDSEGRPLLLNQSMPYGDVYEQGSLWLSCAAKGDAFEQLLHSRFGLSGDGDYDPLLDYSQGDMGAAFFAPSLQFLQQMAQS</sequence>
<keyword evidence="4" id="KW-0560">Oxidoreductase</keyword>
<dbReference type="Proteomes" id="UP000033452">
    <property type="component" value="Unassembled WGS sequence"/>
</dbReference>
<evidence type="ECO:0000313" key="9">
    <source>
        <dbReference type="EMBL" id="KJZ13403.1"/>
    </source>
</evidence>
<dbReference type="RefSeq" id="WP_046002994.1">
    <property type="nucleotide sequence ID" value="NZ_JXYA01000001.1"/>
</dbReference>
<evidence type="ECO:0000256" key="4">
    <source>
        <dbReference type="ARBA" id="ARBA00023002"/>
    </source>
</evidence>
<dbReference type="PANTHER" id="PTHR30521">
    <property type="entry name" value="DEFERROCHELATASE/PEROXIDASE"/>
    <property type="match status" value="1"/>
</dbReference>
<dbReference type="GO" id="GO:0020037">
    <property type="term" value="F:heme binding"/>
    <property type="evidence" value="ECO:0007669"/>
    <property type="project" value="InterPro"/>
</dbReference>
<comment type="cofactor">
    <cofactor evidence="1">
        <name>heme b</name>
        <dbReference type="ChEBI" id="CHEBI:60344"/>
    </cofactor>
</comment>
<evidence type="ECO:0000313" key="10">
    <source>
        <dbReference type="Proteomes" id="UP000033452"/>
    </source>
</evidence>
<protein>
    <submittedName>
        <fullName evidence="9">Dyp-type peroxidase family protein</fullName>
    </submittedName>
</protein>
<feature type="domain" description="Dyp-type peroxidase C-terminal" evidence="8">
    <location>
        <begin position="138"/>
        <end position="296"/>
    </location>
</feature>
<dbReference type="InterPro" id="IPR006314">
    <property type="entry name" value="Dyp_peroxidase"/>
</dbReference>
<dbReference type="PANTHER" id="PTHR30521:SF0">
    <property type="entry name" value="DYP-TYPE PEROXIDASE FAMILY PROTEIN"/>
    <property type="match status" value="1"/>
</dbReference>
<dbReference type="GO" id="GO:0046872">
    <property type="term" value="F:metal ion binding"/>
    <property type="evidence" value="ECO:0007669"/>
    <property type="project" value="UniProtKB-KW"/>
</dbReference>
<comment type="similarity">
    <text evidence="6">Belongs to the DyP-type peroxidase family.</text>
</comment>
<organism evidence="9 10">
    <name type="scientific">Pseudoalteromonas rubra</name>
    <dbReference type="NCBI Taxonomy" id="43658"/>
    <lineage>
        <taxon>Bacteria</taxon>
        <taxon>Pseudomonadati</taxon>
        <taxon>Pseudomonadota</taxon>
        <taxon>Gammaproteobacteria</taxon>
        <taxon>Alteromonadales</taxon>
        <taxon>Pseudoalteromonadaceae</taxon>
        <taxon>Pseudoalteromonas</taxon>
    </lineage>
</organism>
<dbReference type="PROSITE" id="PS51404">
    <property type="entry name" value="DYP_PEROXIDASE"/>
    <property type="match status" value="1"/>
</dbReference>
<dbReference type="InterPro" id="IPR048327">
    <property type="entry name" value="Dyp_perox_N"/>
</dbReference>
<dbReference type="OrthoDB" id="3251355at2"/>
<dbReference type="Pfam" id="PF04261">
    <property type="entry name" value="Dyp_perox_N"/>
    <property type="match status" value="1"/>
</dbReference>
<keyword evidence="5" id="KW-0408">Iron</keyword>
<evidence type="ECO:0000256" key="1">
    <source>
        <dbReference type="ARBA" id="ARBA00001970"/>
    </source>
</evidence>
<dbReference type="SUPFAM" id="SSF54909">
    <property type="entry name" value="Dimeric alpha+beta barrel"/>
    <property type="match status" value="1"/>
</dbReference>
<gene>
    <name evidence="9" type="ORF">TW77_00450</name>
</gene>
<evidence type="ECO:0000259" key="7">
    <source>
        <dbReference type="Pfam" id="PF04261"/>
    </source>
</evidence>
<keyword evidence="3" id="KW-0479">Metal-binding</keyword>
<dbReference type="EMBL" id="JXYA01000001">
    <property type="protein sequence ID" value="KJZ13403.1"/>
    <property type="molecule type" value="Genomic_DNA"/>
</dbReference>
<dbReference type="AlphaFoldDB" id="A0A0F4R097"/>
<dbReference type="GO" id="GO:0005829">
    <property type="term" value="C:cytosol"/>
    <property type="evidence" value="ECO:0007669"/>
    <property type="project" value="TreeGrafter"/>
</dbReference>
<dbReference type="Pfam" id="PF20628">
    <property type="entry name" value="Dyp_perox_C"/>
    <property type="match status" value="1"/>
</dbReference>
<keyword evidence="10" id="KW-1185">Reference proteome</keyword>
<dbReference type="NCBIfam" id="TIGR01413">
    <property type="entry name" value="Dyp_perox_fam"/>
    <property type="match status" value="1"/>
</dbReference>
<name>A0A0F4R097_9GAMM</name>
<accession>A0A0F4R097</accession>
<proteinExistence type="inferred from homology"/>
<comment type="caution">
    <text evidence="9">The sequence shown here is derived from an EMBL/GenBank/DDBJ whole genome shotgun (WGS) entry which is preliminary data.</text>
</comment>
<evidence type="ECO:0000256" key="3">
    <source>
        <dbReference type="ARBA" id="ARBA00022723"/>
    </source>
</evidence>
<keyword evidence="2 9" id="KW-0575">Peroxidase</keyword>
<dbReference type="InterPro" id="IPR048328">
    <property type="entry name" value="Dyp_perox_C"/>
</dbReference>
<evidence type="ECO:0000256" key="6">
    <source>
        <dbReference type="ARBA" id="ARBA00025737"/>
    </source>
</evidence>
<evidence type="ECO:0000259" key="8">
    <source>
        <dbReference type="Pfam" id="PF20628"/>
    </source>
</evidence>